<feature type="active site" description="Charge relay system" evidence="2">
    <location>
        <position position="222"/>
    </location>
</feature>
<protein>
    <submittedName>
        <fullName evidence="4">Putative esterase</fullName>
    </submittedName>
</protein>
<dbReference type="GO" id="GO:0047372">
    <property type="term" value="F:monoacylglycerol lipase activity"/>
    <property type="evidence" value="ECO:0007669"/>
    <property type="project" value="TreeGrafter"/>
</dbReference>
<dbReference type="SUPFAM" id="SSF53474">
    <property type="entry name" value="alpha/beta-Hydrolases"/>
    <property type="match status" value="1"/>
</dbReference>
<dbReference type="PANTHER" id="PTHR10794:SF63">
    <property type="entry name" value="ALPHA_BETA HYDROLASE 1, ISOFORM A"/>
    <property type="match status" value="1"/>
</dbReference>
<proteinExistence type="inferred from homology"/>
<dbReference type="InterPro" id="IPR012020">
    <property type="entry name" value="ABHD4"/>
</dbReference>
<dbReference type="InterPro" id="IPR029058">
    <property type="entry name" value="AB_hydrolase_fold"/>
</dbReference>
<evidence type="ECO:0000256" key="1">
    <source>
        <dbReference type="ARBA" id="ARBA00010884"/>
    </source>
</evidence>
<evidence type="ECO:0000256" key="2">
    <source>
        <dbReference type="PIRSR" id="PIRSR005211-1"/>
    </source>
</evidence>
<name>A0A2N6NMY4_BEABA</name>
<evidence type="ECO:0000313" key="5">
    <source>
        <dbReference type="Proteomes" id="UP000235728"/>
    </source>
</evidence>
<evidence type="ECO:0000313" key="4">
    <source>
        <dbReference type="EMBL" id="PMB68614.1"/>
    </source>
</evidence>
<comment type="caution">
    <text evidence="4">The sequence shown here is derived from an EMBL/GenBank/DDBJ whole genome shotgun (WGS) entry which is preliminary data.</text>
</comment>
<gene>
    <name evidence="4" type="primary">YMR210W</name>
    <name evidence="4" type="ORF">BM221_005195</name>
</gene>
<organism evidence="4 5">
    <name type="scientific">Beauveria bassiana</name>
    <name type="common">White muscardine disease fungus</name>
    <name type="synonym">Tritirachium shiotae</name>
    <dbReference type="NCBI Taxonomy" id="176275"/>
    <lineage>
        <taxon>Eukaryota</taxon>
        <taxon>Fungi</taxon>
        <taxon>Dikarya</taxon>
        <taxon>Ascomycota</taxon>
        <taxon>Pezizomycotina</taxon>
        <taxon>Sordariomycetes</taxon>
        <taxon>Hypocreomycetidae</taxon>
        <taxon>Hypocreales</taxon>
        <taxon>Cordycipitaceae</taxon>
        <taxon>Beauveria</taxon>
    </lineage>
</organism>
<accession>A0A2N6NMY4</accession>
<comment type="similarity">
    <text evidence="1">Belongs to the AB hydrolase superfamily. AB hydrolase 4 family.</text>
</comment>
<dbReference type="InterPro" id="IPR000073">
    <property type="entry name" value="AB_hydrolase_1"/>
</dbReference>
<reference evidence="4 5" key="1">
    <citation type="journal article" date="2016" name="Appl. Microbiol. Biotechnol.">
        <title>Characterization of T-DNA insertion mutants with decreased virulence in the entomopathogenic fungus Beauveria bassiana JEF-007.</title>
        <authorList>
            <person name="Kim S."/>
            <person name="Lee S.J."/>
            <person name="Nai Y.S."/>
            <person name="Yu J.S."/>
            <person name="Lee M.R."/>
            <person name="Yang Y.T."/>
            <person name="Kim J.S."/>
        </authorList>
    </citation>
    <scope>NUCLEOTIDE SEQUENCE [LARGE SCALE GENOMIC DNA]</scope>
    <source>
        <strain evidence="4 5">JEF-007</strain>
    </source>
</reference>
<dbReference type="AlphaFoldDB" id="A0A2N6NMY4"/>
<dbReference type="GO" id="GO:0051793">
    <property type="term" value="P:medium-chain fatty acid catabolic process"/>
    <property type="evidence" value="ECO:0007669"/>
    <property type="project" value="TreeGrafter"/>
</dbReference>
<dbReference type="InterPro" id="IPR050960">
    <property type="entry name" value="AB_hydrolase_4_sf"/>
</dbReference>
<dbReference type="PIRSF" id="PIRSF005211">
    <property type="entry name" value="Ab_hydro_YheT"/>
    <property type="match status" value="1"/>
</dbReference>
<dbReference type="Proteomes" id="UP000235728">
    <property type="component" value="Unassembled WGS sequence"/>
</dbReference>
<feature type="active site" description="Charge relay system" evidence="2">
    <location>
        <position position="351"/>
    </location>
</feature>
<dbReference type="PANTHER" id="PTHR10794">
    <property type="entry name" value="ABHYDROLASE DOMAIN-CONTAINING PROTEIN"/>
    <property type="match status" value="1"/>
</dbReference>
<sequence>MEWFGKAKIEFTHSPAPRAIKQKDGKDTDLLKICEATTPPCHLNPLLFNGHVQTMWTATKPSGPQVFYRRRLFDADHDTYKGSYAVDFAVEPFEESDPTLPHRTVYFTEEEEKNLGSDDARPMVVVLHGLSGGSHEIYLRHTITPLLGQGGWEACVVNSRGCARSKITSGVLYNARATWDVRQVMDASPLLASSSADVASIQTIKWLREKFPNRPLFGLGFSLGANMMTNYCAEEGESCVLKAAVVCSNPFNLDCASKLMQSTFIGRELYLRVMGSSMKQLIANHKEEIKKHTNLDLEAIKRITYLHDFDREVQCPTWGYPTESAYYRDASSCDSVLSIRIPFLAVNAKDDPIAVGAALPYQEFRQNPNTILLTTSLGGHLCWFEWGGTRWLTKPVNNFLNHMAFEVDFDSAKPTKDAQGDQGPIAFDPMRRRLYVPQM</sequence>
<dbReference type="GO" id="GO:0051792">
    <property type="term" value="P:medium-chain fatty acid biosynthetic process"/>
    <property type="evidence" value="ECO:0007669"/>
    <property type="project" value="TreeGrafter"/>
</dbReference>
<dbReference type="OMA" id="MMTTSWG"/>
<evidence type="ECO:0000259" key="3">
    <source>
        <dbReference type="Pfam" id="PF00561"/>
    </source>
</evidence>
<dbReference type="EMBL" id="MRVG01000005">
    <property type="protein sequence ID" value="PMB68614.1"/>
    <property type="molecule type" value="Genomic_DNA"/>
</dbReference>
<dbReference type="Pfam" id="PF00561">
    <property type="entry name" value="Abhydrolase_1"/>
    <property type="match status" value="1"/>
</dbReference>
<feature type="domain" description="AB hydrolase-1" evidence="3">
    <location>
        <begin position="122"/>
        <end position="354"/>
    </location>
</feature>
<dbReference type="GO" id="GO:0008126">
    <property type="term" value="F:acetylesterase activity"/>
    <property type="evidence" value="ECO:0007669"/>
    <property type="project" value="TreeGrafter"/>
</dbReference>
<feature type="active site" description="Charge relay system" evidence="2">
    <location>
        <position position="380"/>
    </location>
</feature>
<dbReference type="Gene3D" id="3.40.50.1820">
    <property type="entry name" value="alpha/beta hydrolase"/>
    <property type="match status" value="1"/>
</dbReference>